<evidence type="ECO:0000256" key="1">
    <source>
        <dbReference type="SAM" id="MobiDB-lite"/>
    </source>
</evidence>
<comment type="caution">
    <text evidence="2">The sequence shown here is derived from an EMBL/GenBank/DDBJ whole genome shotgun (WGS) entry which is preliminary data.</text>
</comment>
<gene>
    <name evidence="2" type="ORF">SEPCBS57363_001470</name>
</gene>
<proteinExistence type="predicted"/>
<organism evidence="2 3">
    <name type="scientific">Sporothrix epigloea</name>
    <dbReference type="NCBI Taxonomy" id="1892477"/>
    <lineage>
        <taxon>Eukaryota</taxon>
        <taxon>Fungi</taxon>
        <taxon>Dikarya</taxon>
        <taxon>Ascomycota</taxon>
        <taxon>Pezizomycotina</taxon>
        <taxon>Sordariomycetes</taxon>
        <taxon>Sordariomycetidae</taxon>
        <taxon>Ophiostomatales</taxon>
        <taxon>Ophiostomataceae</taxon>
        <taxon>Sporothrix</taxon>
    </lineage>
</organism>
<reference evidence="2 3" key="1">
    <citation type="submission" date="2024-01" db="EMBL/GenBank/DDBJ databases">
        <authorList>
            <person name="Allen C."/>
            <person name="Tagirdzhanova G."/>
        </authorList>
    </citation>
    <scope>NUCLEOTIDE SEQUENCE [LARGE SCALE GENOMIC DNA]</scope>
    <source>
        <strain evidence="2 3">CBS 573.63</strain>
    </source>
</reference>
<feature type="compositionally biased region" description="Basic and acidic residues" evidence="1">
    <location>
        <begin position="1"/>
        <end position="21"/>
    </location>
</feature>
<dbReference type="Proteomes" id="UP001642501">
    <property type="component" value="Unassembled WGS sequence"/>
</dbReference>
<feature type="region of interest" description="Disordered" evidence="1">
    <location>
        <begin position="1"/>
        <end position="22"/>
    </location>
</feature>
<protein>
    <submittedName>
        <fullName evidence="2">Uncharacterized protein</fullName>
    </submittedName>
</protein>
<accession>A0ABP0DAH5</accession>
<dbReference type="EMBL" id="CAWUOM010000015">
    <property type="protein sequence ID" value="CAK7265220.1"/>
    <property type="molecule type" value="Genomic_DNA"/>
</dbReference>
<keyword evidence="3" id="KW-1185">Reference proteome</keyword>
<name>A0ABP0DAH5_9PEZI</name>
<feature type="region of interest" description="Disordered" evidence="1">
    <location>
        <begin position="74"/>
        <end position="94"/>
    </location>
</feature>
<evidence type="ECO:0000313" key="2">
    <source>
        <dbReference type="EMBL" id="CAK7265220.1"/>
    </source>
</evidence>
<sequence>MARADEKYEGDTGLEGSDHRAQAVKVTRARLEKGHSPQGWSWAMMDHGIVQAEASPVTVLSDLTTTEELGAAQDARRARRHYQANPSSLMFERR</sequence>
<evidence type="ECO:0000313" key="3">
    <source>
        <dbReference type="Proteomes" id="UP001642501"/>
    </source>
</evidence>